<evidence type="ECO:0000256" key="1">
    <source>
        <dbReference type="SAM" id="Phobius"/>
    </source>
</evidence>
<organism evidence="2 3">
    <name type="scientific">Motilimonas cestriensis</name>
    <dbReference type="NCBI Taxonomy" id="2742685"/>
    <lineage>
        <taxon>Bacteria</taxon>
        <taxon>Pseudomonadati</taxon>
        <taxon>Pseudomonadota</taxon>
        <taxon>Gammaproteobacteria</taxon>
        <taxon>Alteromonadales</taxon>
        <taxon>Alteromonadales genera incertae sedis</taxon>
        <taxon>Motilimonas</taxon>
    </lineage>
</organism>
<keyword evidence="1" id="KW-0472">Membrane</keyword>
<evidence type="ECO:0000313" key="3">
    <source>
        <dbReference type="Proteomes" id="UP001201273"/>
    </source>
</evidence>
<feature type="transmembrane region" description="Helical" evidence="1">
    <location>
        <begin position="20"/>
        <end position="48"/>
    </location>
</feature>
<dbReference type="Proteomes" id="UP001201273">
    <property type="component" value="Unassembled WGS sequence"/>
</dbReference>
<evidence type="ECO:0000313" key="2">
    <source>
        <dbReference type="EMBL" id="MCE2594603.1"/>
    </source>
</evidence>
<gene>
    <name evidence="2" type="ORF">K6Y31_07225</name>
</gene>
<dbReference type="RefSeq" id="WP_233052140.1">
    <property type="nucleotide sequence ID" value="NZ_JAIMJA010000006.1"/>
</dbReference>
<reference evidence="2 3" key="1">
    <citation type="journal article" date="2022" name="Environ. Microbiol. Rep.">
        <title>Eco-phylogenetic analyses reveal divergent evolution of vitamin B12 metabolism in the marine bacterial family 'Psychromonadaceae'.</title>
        <authorList>
            <person name="Jin X."/>
            <person name="Yang Y."/>
            <person name="Cao H."/>
            <person name="Gao B."/>
            <person name="Zhao Z."/>
        </authorList>
    </citation>
    <scope>NUCLEOTIDE SEQUENCE [LARGE SCALE GENOMIC DNA]</scope>
    <source>
        <strain evidence="2 3">MKS20</strain>
    </source>
</reference>
<comment type="caution">
    <text evidence="2">The sequence shown here is derived from an EMBL/GenBank/DDBJ whole genome shotgun (WGS) entry which is preliminary data.</text>
</comment>
<feature type="transmembrane region" description="Helical" evidence="1">
    <location>
        <begin position="125"/>
        <end position="142"/>
    </location>
</feature>
<keyword evidence="1" id="KW-1133">Transmembrane helix</keyword>
<feature type="transmembrane region" description="Helical" evidence="1">
    <location>
        <begin position="94"/>
        <end position="118"/>
    </location>
</feature>
<dbReference type="EMBL" id="JAIMJA010000006">
    <property type="protein sequence ID" value="MCE2594603.1"/>
    <property type="molecule type" value="Genomic_DNA"/>
</dbReference>
<accession>A0ABS8WA63</accession>
<name>A0ABS8WA63_9GAMM</name>
<keyword evidence="3" id="KW-1185">Reference proteome</keyword>
<protein>
    <submittedName>
        <fullName evidence="2">Uncharacterized protein</fullName>
    </submittedName>
</protein>
<keyword evidence="1" id="KW-0812">Transmembrane</keyword>
<sequence>MKSDMMKANQGAANWFNKDIFYALIAPTFASRLGLTVFVLAQLTIVVLMLKQMNVGGVLMFWCLLSTLVSAGLIRPLLQRFEQAHSLRLQPYFYRHFVVVLTLIAAVFALLPLTLFLLQYQAYNLISIWLVSVSGALAGMWVNDDWQQENVMN</sequence>
<proteinExistence type="predicted"/>
<feature type="transmembrane region" description="Helical" evidence="1">
    <location>
        <begin position="55"/>
        <end position="74"/>
    </location>
</feature>